<keyword evidence="2" id="KW-0472">Membrane</keyword>
<evidence type="ECO:0000313" key="3">
    <source>
        <dbReference type="EMBL" id="KLT84045.1"/>
    </source>
</evidence>
<feature type="transmembrane region" description="Helical" evidence="2">
    <location>
        <begin position="376"/>
        <end position="396"/>
    </location>
</feature>
<dbReference type="Proteomes" id="UP000036122">
    <property type="component" value="Unassembled WGS sequence"/>
</dbReference>
<sequence length="401" mass="47001">MTMNPVQIYRDIFLSMQDRQESCDQFVSWMELDADKLASLKALNAYSLAAGSLDVKVEGKQRGSGVDLERIQSSQFNSKYIFEVKLNKTNINLGHDFIVCDSWNTVLKYEHYIKNPIKKIFLTDVEDYFDIDSSDSKYKNYLAMGELYSFIKFLSEESNADKDCIFYNRSYKFKIKACEDDLNYPIDTKSLGKFKHQDMHREAIINLMCKELTSFVKDEIEDVRFSYLIRNLNPLITNINHSYQSYVEDYTFDKVRKEYKEKKTEYIKKLNDTFDSVATKMFAIPAGIWFATAQMTTMKTISSFIYTKNFIVLMTVLSMIFIMILNVHGQRNTLNQVKEEYLDIFDELEKKFEDVDAEIRKIKGEVNDKFDRVMSYIYVAIIICVALGVYTAYLFYQSSIL</sequence>
<evidence type="ECO:0000256" key="2">
    <source>
        <dbReference type="SAM" id="Phobius"/>
    </source>
</evidence>
<keyword evidence="2" id="KW-1133">Transmembrane helix</keyword>
<proteinExistence type="predicted"/>
<dbReference type="EMBL" id="JPHZ01000036">
    <property type="protein sequence ID" value="KLT84045.1"/>
    <property type="molecule type" value="Genomic_DNA"/>
</dbReference>
<evidence type="ECO:0000313" key="4">
    <source>
        <dbReference type="Proteomes" id="UP000036122"/>
    </source>
</evidence>
<protein>
    <submittedName>
        <fullName evidence="3">Uncharacterized protein</fullName>
    </submittedName>
</protein>
<evidence type="ECO:0000256" key="1">
    <source>
        <dbReference type="SAM" id="Coils"/>
    </source>
</evidence>
<dbReference type="PATRIC" id="fig|1409923.3.peg.1999"/>
<dbReference type="AlphaFoldDB" id="A0A0J0ZPK8"/>
<keyword evidence="1" id="KW-0175">Coiled coil</keyword>
<accession>A0A0J0ZPK8</accession>
<organism evidence="3 4">
    <name type="scientific">Acinetobacter baumannii MRSN 3527</name>
    <dbReference type="NCBI Taxonomy" id="1409923"/>
    <lineage>
        <taxon>Bacteria</taxon>
        <taxon>Pseudomonadati</taxon>
        <taxon>Pseudomonadota</taxon>
        <taxon>Gammaproteobacteria</taxon>
        <taxon>Moraxellales</taxon>
        <taxon>Moraxellaceae</taxon>
        <taxon>Acinetobacter</taxon>
        <taxon>Acinetobacter calcoaceticus/baumannii complex</taxon>
    </lineage>
</organism>
<dbReference type="GeneID" id="92892856"/>
<feature type="transmembrane region" description="Helical" evidence="2">
    <location>
        <begin position="305"/>
        <end position="325"/>
    </location>
</feature>
<comment type="caution">
    <text evidence="3">The sequence shown here is derived from an EMBL/GenBank/DDBJ whole genome shotgun (WGS) entry which is preliminary data.</text>
</comment>
<reference evidence="3 4" key="1">
    <citation type="submission" date="2014-07" db="EMBL/GenBank/DDBJ databases">
        <authorList>
            <person name="Harkins D.M."/>
            <person name="Lesho E."/>
            <person name="Waterman P.E."/>
            <person name="Chan A."/>
            <person name="Fouts D.E."/>
        </authorList>
    </citation>
    <scope>NUCLEOTIDE SEQUENCE [LARGE SCALE GENOMIC DNA]</scope>
    <source>
        <strain evidence="3 4">MRSN 3527</strain>
    </source>
</reference>
<name>A0A0J0ZPK8_ACIBA</name>
<dbReference type="RefSeq" id="WP_001985968.1">
    <property type="nucleotide sequence ID" value="NZ_JPHZ01000036.1"/>
</dbReference>
<feature type="coiled-coil region" evidence="1">
    <location>
        <begin position="331"/>
        <end position="365"/>
    </location>
</feature>
<gene>
    <name evidence="3" type="ORF">T630_0999</name>
</gene>
<keyword evidence="2" id="KW-0812">Transmembrane</keyword>